<comment type="caution">
    <text evidence="2">The sequence shown here is derived from an EMBL/GenBank/DDBJ whole genome shotgun (WGS) entry which is preliminary data.</text>
</comment>
<dbReference type="EMBL" id="LAZR01008268">
    <property type="protein sequence ID" value="KKM79918.1"/>
    <property type="molecule type" value="Genomic_DNA"/>
</dbReference>
<sequence>MRTLLEISVARKQANPDVTQKLAHKIINKALKNHPEVKSFDIEQDGYGAHRTRRLSKD</sequence>
<evidence type="ECO:0000256" key="1">
    <source>
        <dbReference type="SAM" id="MobiDB-lite"/>
    </source>
</evidence>
<protein>
    <submittedName>
        <fullName evidence="2">Uncharacterized protein</fullName>
    </submittedName>
</protein>
<accession>A0A0F9KD88</accession>
<gene>
    <name evidence="2" type="ORF">LCGC14_1345190</name>
</gene>
<evidence type="ECO:0000313" key="2">
    <source>
        <dbReference type="EMBL" id="KKM79918.1"/>
    </source>
</evidence>
<dbReference type="AlphaFoldDB" id="A0A0F9KD88"/>
<name>A0A0F9KD88_9ZZZZ</name>
<feature type="region of interest" description="Disordered" evidence="1">
    <location>
        <begin position="39"/>
        <end position="58"/>
    </location>
</feature>
<organism evidence="2">
    <name type="scientific">marine sediment metagenome</name>
    <dbReference type="NCBI Taxonomy" id="412755"/>
    <lineage>
        <taxon>unclassified sequences</taxon>
        <taxon>metagenomes</taxon>
        <taxon>ecological metagenomes</taxon>
    </lineage>
</organism>
<proteinExistence type="predicted"/>
<reference evidence="2" key="1">
    <citation type="journal article" date="2015" name="Nature">
        <title>Complex archaea that bridge the gap between prokaryotes and eukaryotes.</title>
        <authorList>
            <person name="Spang A."/>
            <person name="Saw J.H."/>
            <person name="Jorgensen S.L."/>
            <person name="Zaremba-Niedzwiedzka K."/>
            <person name="Martijn J."/>
            <person name="Lind A.E."/>
            <person name="van Eijk R."/>
            <person name="Schleper C."/>
            <person name="Guy L."/>
            <person name="Ettema T.J."/>
        </authorList>
    </citation>
    <scope>NUCLEOTIDE SEQUENCE</scope>
</reference>